<proteinExistence type="predicted"/>
<feature type="region of interest" description="Disordered" evidence="1">
    <location>
        <begin position="105"/>
        <end position="138"/>
    </location>
</feature>
<feature type="compositionally biased region" description="Low complexity" evidence="1">
    <location>
        <begin position="110"/>
        <end position="132"/>
    </location>
</feature>
<reference evidence="3 4" key="1">
    <citation type="journal article" date="2009" name="Nature">
        <title>Evolution of pathogenicity and sexual reproduction in eight Candida genomes.</title>
        <authorList>
            <person name="Butler G."/>
            <person name="Rasmussen M.D."/>
            <person name="Lin M.F."/>
            <person name="Santos M.A."/>
            <person name="Sakthikumar S."/>
            <person name="Munro C.A."/>
            <person name="Rheinbay E."/>
            <person name="Grabherr M."/>
            <person name="Forche A."/>
            <person name="Reedy J.L."/>
            <person name="Agrafioti I."/>
            <person name="Arnaud M.B."/>
            <person name="Bates S."/>
            <person name="Brown A.J."/>
            <person name="Brunke S."/>
            <person name="Costanzo M.C."/>
            <person name="Fitzpatrick D.A."/>
            <person name="de Groot P.W."/>
            <person name="Harris D."/>
            <person name="Hoyer L.L."/>
            <person name="Hube B."/>
            <person name="Klis F.M."/>
            <person name="Kodira C."/>
            <person name="Lennard N."/>
            <person name="Logue M.E."/>
            <person name="Martin R."/>
            <person name="Neiman A.M."/>
            <person name="Nikolaou E."/>
            <person name="Quail M.A."/>
            <person name="Quinn J."/>
            <person name="Santos M.C."/>
            <person name="Schmitzberger F.F."/>
            <person name="Sherlock G."/>
            <person name="Shah P."/>
            <person name="Silverstein K.A."/>
            <person name="Skrzypek M.S."/>
            <person name="Soll D."/>
            <person name="Staggs R."/>
            <person name="Stansfield I."/>
            <person name="Stumpf M.P."/>
            <person name="Sudbery P.E."/>
            <person name="Srikantha T."/>
            <person name="Zeng Q."/>
            <person name="Berman J."/>
            <person name="Berriman M."/>
            <person name="Heitman J."/>
            <person name="Gow N.A."/>
            <person name="Lorenz M.C."/>
            <person name="Birren B.W."/>
            <person name="Kellis M."/>
            <person name="Cuomo C.A."/>
        </authorList>
    </citation>
    <scope>NUCLEOTIDE SEQUENCE [LARGE SCALE GENOMIC DNA]</scope>
    <source>
        <strain evidence="4">ATCC MYA-3404 / T1</strain>
    </source>
</reference>
<feature type="chain" id="PRO_5002955289" evidence="2">
    <location>
        <begin position="21"/>
        <end position="172"/>
    </location>
</feature>
<dbReference type="VEuPathDB" id="FungiDB:CTRG_05677"/>
<dbReference type="EMBL" id="GG692403">
    <property type="protein sequence ID" value="EER30681.1"/>
    <property type="molecule type" value="Genomic_DNA"/>
</dbReference>
<gene>
    <name evidence="3" type="ORF">CTRG_05677</name>
</gene>
<evidence type="ECO:0000313" key="3">
    <source>
        <dbReference type="EMBL" id="EER30681.1"/>
    </source>
</evidence>
<dbReference type="KEGG" id="ctp:CTRG_05677"/>
<keyword evidence="4" id="KW-1185">Reference proteome</keyword>
<protein>
    <submittedName>
        <fullName evidence="3">Uncharacterized protein</fullName>
    </submittedName>
</protein>
<dbReference type="AlphaFoldDB" id="C5MHY4"/>
<evidence type="ECO:0000256" key="1">
    <source>
        <dbReference type="SAM" id="MobiDB-lite"/>
    </source>
</evidence>
<evidence type="ECO:0000313" key="4">
    <source>
        <dbReference type="Proteomes" id="UP000002037"/>
    </source>
</evidence>
<feature type="signal peptide" evidence="2">
    <location>
        <begin position="1"/>
        <end position="20"/>
    </location>
</feature>
<name>C5MHY4_CANTT</name>
<dbReference type="RefSeq" id="XP_002551379.1">
    <property type="nucleotide sequence ID" value="XM_002551333.1"/>
</dbReference>
<dbReference type="HOGENOM" id="CLU_1555043_0_0_1"/>
<keyword evidence="2" id="KW-0732">Signal</keyword>
<accession>C5MHY4</accession>
<dbReference type="GeneID" id="8300892"/>
<evidence type="ECO:0000256" key="2">
    <source>
        <dbReference type="SAM" id="SignalP"/>
    </source>
</evidence>
<organism evidence="3 4">
    <name type="scientific">Candida tropicalis (strain ATCC MYA-3404 / T1)</name>
    <name type="common">Yeast</name>
    <dbReference type="NCBI Taxonomy" id="294747"/>
    <lineage>
        <taxon>Eukaryota</taxon>
        <taxon>Fungi</taxon>
        <taxon>Dikarya</taxon>
        <taxon>Ascomycota</taxon>
        <taxon>Saccharomycotina</taxon>
        <taxon>Pichiomycetes</taxon>
        <taxon>Debaryomycetaceae</taxon>
        <taxon>Candida/Lodderomyces clade</taxon>
        <taxon>Candida</taxon>
    </lineage>
</organism>
<dbReference type="Proteomes" id="UP000002037">
    <property type="component" value="Unassembled WGS sequence"/>
</dbReference>
<sequence length="172" mass="17753">MLLTILFTFIAIYQSNPVVADVNCVSISKAENKEVRVAYYESFSTQSIGPLYTSTLSSSNSKVTGTGQGSTSKYSSTIRTLNLGGGGGGVIGVIGGGSATIDTSQDNDIGVGTVGTTSTGEATKSSSSSTGNSDDDSTSLNNETIDLTYSQAGSTIQVLTWTFLINLLLNFI</sequence>